<protein>
    <submittedName>
        <fullName evidence="1">Uncharacterized protein</fullName>
    </submittedName>
</protein>
<proteinExistence type="predicted"/>
<dbReference type="RefSeq" id="WP_341837632.1">
    <property type="nucleotide sequence ID" value="NZ_CP149822.1"/>
</dbReference>
<gene>
    <name evidence="1" type="ORF">WJU16_07115</name>
</gene>
<keyword evidence="2" id="KW-1185">Reference proteome</keyword>
<sequence>MLPENLSGLSDLWILKTLYQGVRSTHPSLVKWIETDFASDEIDNEFVMDMVLHSLQFLEEALVLSPDESLVRNSEPEIRASLADMDMVTVWVKDIGTARNLYRSEAAIKSIHCLYKTMAACFFENRQNFPHEIAGTALLAAFAGSGLVVESTAANITELFVDRGKVTVKDWEEWHEITRDEGLDDIFSAFVREIEKKARLQGVKR</sequence>
<evidence type="ECO:0000313" key="2">
    <source>
        <dbReference type="Proteomes" id="UP001485459"/>
    </source>
</evidence>
<evidence type="ECO:0000313" key="1">
    <source>
        <dbReference type="EMBL" id="WZN42803.1"/>
    </source>
</evidence>
<organism evidence="1 2">
    <name type="scientific">Chitinophaga pollutisoli</name>
    <dbReference type="NCBI Taxonomy" id="3133966"/>
    <lineage>
        <taxon>Bacteria</taxon>
        <taxon>Pseudomonadati</taxon>
        <taxon>Bacteroidota</taxon>
        <taxon>Chitinophagia</taxon>
        <taxon>Chitinophagales</taxon>
        <taxon>Chitinophagaceae</taxon>
        <taxon>Chitinophaga</taxon>
    </lineage>
</organism>
<reference evidence="2" key="1">
    <citation type="submission" date="2024-03" db="EMBL/GenBank/DDBJ databases">
        <title>Chitinophaga horti sp. nov., isolated from garden soil.</title>
        <authorList>
            <person name="Lee D.S."/>
            <person name="Han D.M."/>
            <person name="Baek J.H."/>
            <person name="Choi D.G."/>
            <person name="Jeon J.H."/>
            <person name="Jeon C.O."/>
        </authorList>
    </citation>
    <scope>NUCLEOTIDE SEQUENCE [LARGE SCALE GENOMIC DNA]</scope>
    <source>
        <strain evidence="2">GPA1</strain>
    </source>
</reference>
<dbReference type="EMBL" id="CP149822">
    <property type="protein sequence ID" value="WZN42803.1"/>
    <property type="molecule type" value="Genomic_DNA"/>
</dbReference>
<accession>A0ABZ2YTL1</accession>
<dbReference type="Proteomes" id="UP001485459">
    <property type="component" value="Chromosome"/>
</dbReference>
<name>A0ABZ2YTL1_9BACT</name>